<dbReference type="InterPro" id="IPR016035">
    <property type="entry name" value="Acyl_Trfase/lysoPLipase"/>
</dbReference>
<evidence type="ECO:0008006" key="13">
    <source>
        <dbReference type="Google" id="ProtNLM"/>
    </source>
</evidence>
<keyword evidence="12" id="KW-1185">Reference proteome</keyword>
<dbReference type="InterPro" id="IPR014043">
    <property type="entry name" value="Acyl_transferase_dom"/>
</dbReference>
<keyword evidence="6" id="KW-0443">Lipid metabolism</keyword>
<dbReference type="GO" id="GO:0016491">
    <property type="term" value="F:oxidoreductase activity"/>
    <property type="evidence" value="ECO:0007669"/>
    <property type="project" value="UniProtKB-KW"/>
</dbReference>
<sequence>LCSIIKSLLAFETGLISPNINYENPNPDSPALLGGSVSVVTEPTPLTSDYIPVMSCGFGATLTAAVLKRNQKSYESSQTPSSAIPRIILFPATTEEAITTVFDYVNNNPDLPEEFYALLSKLSFADPVCKPFRGYAVYQNGKSSVDQIKLVSPGKRQVWYVMTGMGCQWPGMGLQLMEIEEFAKSMKKSAEILKSYGIDLFEILRADKNYFQMDRKITASFVAITSIQIALVDVLKLLCVPPDGIIGHGIGEMAAAYADDVCTHEQSLIASYIIGHAFESADLPEAGM</sequence>
<dbReference type="AlphaFoldDB" id="A0AAV2C0H3"/>
<dbReference type="Pfam" id="PF16197">
    <property type="entry name" value="KAsynt_C_assoc"/>
    <property type="match status" value="1"/>
</dbReference>
<evidence type="ECO:0000259" key="9">
    <source>
        <dbReference type="Pfam" id="PF00698"/>
    </source>
</evidence>
<feature type="non-terminal residue" evidence="11">
    <location>
        <position position="1"/>
    </location>
</feature>
<reference evidence="11 12" key="1">
    <citation type="submission" date="2024-04" db="EMBL/GenBank/DDBJ databases">
        <authorList>
            <person name="Rising A."/>
            <person name="Reimegard J."/>
            <person name="Sonavane S."/>
            <person name="Akerstrom W."/>
            <person name="Nylinder S."/>
            <person name="Hedman E."/>
            <person name="Kallberg Y."/>
        </authorList>
    </citation>
    <scope>NUCLEOTIDE SEQUENCE [LARGE SCALE GENOMIC DNA]</scope>
</reference>
<keyword evidence="4" id="KW-0521">NADP</keyword>
<dbReference type="PANTHER" id="PTHR43775:SF7">
    <property type="entry name" value="FATTY ACID SYNTHASE"/>
    <property type="match status" value="1"/>
</dbReference>
<proteinExistence type="predicted"/>
<evidence type="ECO:0000256" key="1">
    <source>
        <dbReference type="ARBA" id="ARBA00022450"/>
    </source>
</evidence>
<evidence type="ECO:0000256" key="4">
    <source>
        <dbReference type="ARBA" id="ARBA00022857"/>
    </source>
</evidence>
<feature type="domain" description="Malonyl-CoA:ACP transacylase (MAT)" evidence="9">
    <location>
        <begin position="159"/>
        <end position="282"/>
    </location>
</feature>
<evidence type="ECO:0000256" key="5">
    <source>
        <dbReference type="ARBA" id="ARBA00023002"/>
    </source>
</evidence>
<dbReference type="GO" id="GO:0004312">
    <property type="term" value="F:fatty acid synthase activity"/>
    <property type="evidence" value="ECO:0007669"/>
    <property type="project" value="TreeGrafter"/>
</dbReference>
<evidence type="ECO:0000259" key="10">
    <source>
        <dbReference type="Pfam" id="PF16197"/>
    </source>
</evidence>
<evidence type="ECO:0000256" key="3">
    <source>
        <dbReference type="ARBA" id="ARBA00022832"/>
    </source>
</evidence>
<evidence type="ECO:0000256" key="7">
    <source>
        <dbReference type="ARBA" id="ARBA00023160"/>
    </source>
</evidence>
<dbReference type="InterPro" id="IPR032821">
    <property type="entry name" value="PKS_assoc"/>
</dbReference>
<dbReference type="InterPro" id="IPR050091">
    <property type="entry name" value="PKS_NRPS_Biosynth_Enz"/>
</dbReference>
<feature type="domain" description="Polyketide synthase C-terminal extension" evidence="10">
    <location>
        <begin position="25"/>
        <end position="137"/>
    </location>
</feature>
<evidence type="ECO:0000256" key="8">
    <source>
        <dbReference type="ARBA" id="ARBA00023268"/>
    </source>
</evidence>
<keyword evidence="7" id="KW-0275">Fatty acid biosynthesis</keyword>
<keyword evidence="3" id="KW-0276">Fatty acid metabolism</keyword>
<dbReference type="PANTHER" id="PTHR43775">
    <property type="entry name" value="FATTY ACID SYNTHASE"/>
    <property type="match status" value="1"/>
</dbReference>
<dbReference type="InterPro" id="IPR016039">
    <property type="entry name" value="Thiolase-like"/>
</dbReference>
<protein>
    <recommendedName>
        <fullName evidence="13">Fatty acid synthase</fullName>
    </recommendedName>
</protein>
<keyword evidence="1" id="KW-0596">Phosphopantetheine</keyword>
<dbReference type="SUPFAM" id="SSF52151">
    <property type="entry name" value="FabD/lysophospholipase-like"/>
    <property type="match status" value="1"/>
</dbReference>
<dbReference type="Gene3D" id="3.40.366.10">
    <property type="entry name" value="Malonyl-Coenzyme A Acyl Carrier Protein, domain 2"/>
    <property type="match status" value="1"/>
</dbReference>
<dbReference type="EMBL" id="CAXIEN010000816">
    <property type="protein sequence ID" value="CAL1301761.1"/>
    <property type="molecule type" value="Genomic_DNA"/>
</dbReference>
<comment type="caution">
    <text evidence="11">The sequence shown here is derived from an EMBL/GenBank/DDBJ whole genome shotgun (WGS) entry which is preliminary data.</text>
</comment>
<dbReference type="Pfam" id="PF00698">
    <property type="entry name" value="Acyl_transf_1"/>
    <property type="match status" value="1"/>
</dbReference>
<evidence type="ECO:0000256" key="6">
    <source>
        <dbReference type="ARBA" id="ARBA00023098"/>
    </source>
</evidence>
<keyword evidence="8" id="KW-0511">Multifunctional enzyme</keyword>
<feature type="non-terminal residue" evidence="11">
    <location>
        <position position="288"/>
    </location>
</feature>
<evidence type="ECO:0000313" key="11">
    <source>
        <dbReference type="EMBL" id="CAL1301761.1"/>
    </source>
</evidence>
<evidence type="ECO:0000313" key="12">
    <source>
        <dbReference type="Proteomes" id="UP001497382"/>
    </source>
</evidence>
<dbReference type="SUPFAM" id="SSF53901">
    <property type="entry name" value="Thiolase-like"/>
    <property type="match status" value="1"/>
</dbReference>
<gene>
    <name evidence="11" type="ORF">LARSCL_LOCUS22672</name>
</gene>
<organism evidence="11 12">
    <name type="scientific">Larinioides sclopetarius</name>
    <dbReference type="NCBI Taxonomy" id="280406"/>
    <lineage>
        <taxon>Eukaryota</taxon>
        <taxon>Metazoa</taxon>
        <taxon>Ecdysozoa</taxon>
        <taxon>Arthropoda</taxon>
        <taxon>Chelicerata</taxon>
        <taxon>Arachnida</taxon>
        <taxon>Araneae</taxon>
        <taxon>Araneomorphae</taxon>
        <taxon>Entelegynae</taxon>
        <taxon>Araneoidea</taxon>
        <taxon>Araneidae</taxon>
        <taxon>Larinioides</taxon>
    </lineage>
</organism>
<accession>A0AAV2C0H3</accession>
<dbReference type="InterPro" id="IPR001227">
    <property type="entry name" value="Ac_transferase_dom_sf"/>
</dbReference>
<name>A0AAV2C0H3_9ARAC</name>
<keyword evidence="2" id="KW-0444">Lipid biosynthesis</keyword>
<keyword evidence="5" id="KW-0560">Oxidoreductase</keyword>
<evidence type="ECO:0000256" key="2">
    <source>
        <dbReference type="ARBA" id="ARBA00022516"/>
    </source>
</evidence>
<dbReference type="Gene3D" id="3.40.47.10">
    <property type="match status" value="1"/>
</dbReference>
<dbReference type="Proteomes" id="UP001497382">
    <property type="component" value="Unassembled WGS sequence"/>
</dbReference>
<dbReference type="GO" id="GO:0006633">
    <property type="term" value="P:fatty acid biosynthetic process"/>
    <property type="evidence" value="ECO:0007669"/>
    <property type="project" value="UniProtKB-KW"/>
</dbReference>